<evidence type="ECO:0000259" key="1">
    <source>
        <dbReference type="Pfam" id="PF10740"/>
    </source>
</evidence>
<dbReference type="RefSeq" id="WP_142090173.1">
    <property type="nucleotide sequence ID" value="NZ_CP035485.1"/>
</dbReference>
<gene>
    <name evidence="2" type="ORF">EPH95_11630</name>
</gene>
<protein>
    <submittedName>
        <fullName evidence="2">DUF2529 family protein</fullName>
    </submittedName>
</protein>
<sequence>MIKSYTTQLQHVFHMIGKQDEAIADSARLLAQALVGEGKIYVLANKRFSALADTIVQNDDTLQGIERMTWQQTDEVSTADRMLVLSDGAETEDEASRLQSLLQTHIPLAFLGPGYPNLSFVEGIEEPIAIITQSSPIVPAADGSKCGYPTEIAIIYAYQAMMFELSEMTVD</sequence>
<dbReference type="Pfam" id="PF10740">
    <property type="entry name" value="DUF2529"/>
    <property type="match status" value="1"/>
</dbReference>
<proteinExistence type="predicted"/>
<name>A0A514LIS5_9BACI</name>
<dbReference type="KEGG" id="sale:EPH95_11630"/>
<reference evidence="3" key="1">
    <citation type="submission" date="2019-01" db="EMBL/GenBank/DDBJ databases">
        <title>Genomic analysis of Salicibibacter sp. NKC3-5.</title>
        <authorList>
            <person name="Oh Y.J."/>
        </authorList>
    </citation>
    <scope>NUCLEOTIDE SEQUENCE [LARGE SCALE GENOMIC DNA]</scope>
    <source>
        <strain evidence="3">NKC3-5</strain>
    </source>
</reference>
<dbReference type="OrthoDB" id="2737584at2"/>
<evidence type="ECO:0000313" key="3">
    <source>
        <dbReference type="Proteomes" id="UP000319756"/>
    </source>
</evidence>
<feature type="domain" description="DUF2529" evidence="1">
    <location>
        <begin position="1"/>
        <end position="169"/>
    </location>
</feature>
<evidence type="ECO:0000313" key="2">
    <source>
        <dbReference type="EMBL" id="QDI91743.1"/>
    </source>
</evidence>
<dbReference type="AlphaFoldDB" id="A0A514LIS5"/>
<dbReference type="Gene3D" id="3.40.50.10490">
    <property type="entry name" value="Glucose-6-phosphate isomerase like protein, domain 1"/>
    <property type="match status" value="1"/>
</dbReference>
<dbReference type="InterPro" id="IPR019676">
    <property type="entry name" value="DUF2529"/>
</dbReference>
<organism evidence="2 3">
    <name type="scientific">Salicibibacter halophilus</name>
    <dbReference type="NCBI Taxonomy" id="2502791"/>
    <lineage>
        <taxon>Bacteria</taxon>
        <taxon>Bacillati</taxon>
        <taxon>Bacillota</taxon>
        <taxon>Bacilli</taxon>
        <taxon>Bacillales</taxon>
        <taxon>Bacillaceae</taxon>
        <taxon>Salicibibacter</taxon>
    </lineage>
</organism>
<keyword evidence="3" id="KW-1185">Reference proteome</keyword>
<dbReference type="Proteomes" id="UP000319756">
    <property type="component" value="Chromosome"/>
</dbReference>
<accession>A0A514LIS5</accession>
<dbReference type="EMBL" id="CP035485">
    <property type="protein sequence ID" value="QDI91743.1"/>
    <property type="molecule type" value="Genomic_DNA"/>
</dbReference>